<evidence type="ECO:0000313" key="2">
    <source>
        <dbReference type="Proteomes" id="UP001162992"/>
    </source>
</evidence>
<dbReference type="Proteomes" id="UP001162992">
    <property type="component" value="Chromosome 7"/>
</dbReference>
<sequence length="376" mass="42278">MSNQEGSEGKPPSFTMADLAAVLPQGSGALSAADRAGLVHALKDKLQHLAGQSAHLESLSPKVKKRVNVLQDLQSQHDEVEAKFRQEKAALEAKYQKLYEPFYTKRSEIVSGLVDVEENKSGTPGTTTKGENIEKGVPEFWLTAMKTNEIVAMQITERDEGALKYLKDINSYTLDNPKGFRLDFIFETNPYFKNTVLSKTYHMVDDDEPILERAIGTEIEWNPGKNVTQKVLKKKPKKGAKNAKPVTKTEECDSFFNFFSPPQVPDDDDDIDQDEAEQLQDAMEQDYDIGSTIKDKLIPHAVSWFTGEALQGEDLEDDEEEGDEDDADDDEDEDEEDEDEDEEEDEHEDKVISSKLQQRNISAQQGGEQPPECKQQ</sequence>
<dbReference type="EMBL" id="CM055098">
    <property type="protein sequence ID" value="KAJ7549203.1"/>
    <property type="molecule type" value="Genomic_DNA"/>
</dbReference>
<protein>
    <submittedName>
        <fullName evidence="1">Uncharacterized protein</fullName>
    </submittedName>
</protein>
<name>A0ACC2D4X5_DIPCM</name>
<organism evidence="1 2">
    <name type="scientific">Diphasiastrum complanatum</name>
    <name type="common">Issler's clubmoss</name>
    <name type="synonym">Lycopodium complanatum</name>
    <dbReference type="NCBI Taxonomy" id="34168"/>
    <lineage>
        <taxon>Eukaryota</taxon>
        <taxon>Viridiplantae</taxon>
        <taxon>Streptophyta</taxon>
        <taxon>Embryophyta</taxon>
        <taxon>Tracheophyta</taxon>
        <taxon>Lycopodiopsida</taxon>
        <taxon>Lycopodiales</taxon>
        <taxon>Lycopodiaceae</taxon>
        <taxon>Lycopodioideae</taxon>
        <taxon>Diphasiastrum</taxon>
    </lineage>
</organism>
<evidence type="ECO:0000313" key="1">
    <source>
        <dbReference type="EMBL" id="KAJ7549203.1"/>
    </source>
</evidence>
<gene>
    <name evidence="1" type="ORF">O6H91_07G045300</name>
</gene>
<reference evidence="2" key="1">
    <citation type="journal article" date="2024" name="Proc. Natl. Acad. Sci. U.S.A.">
        <title>Extraordinary preservation of gene collinearity over three hundred million years revealed in homosporous lycophytes.</title>
        <authorList>
            <person name="Li C."/>
            <person name="Wickell D."/>
            <person name="Kuo L.Y."/>
            <person name="Chen X."/>
            <person name="Nie B."/>
            <person name="Liao X."/>
            <person name="Peng D."/>
            <person name="Ji J."/>
            <person name="Jenkins J."/>
            <person name="Williams M."/>
            <person name="Shu S."/>
            <person name="Plott C."/>
            <person name="Barry K."/>
            <person name="Rajasekar S."/>
            <person name="Grimwood J."/>
            <person name="Han X."/>
            <person name="Sun S."/>
            <person name="Hou Z."/>
            <person name="He W."/>
            <person name="Dai G."/>
            <person name="Sun C."/>
            <person name="Schmutz J."/>
            <person name="Leebens-Mack J.H."/>
            <person name="Li F.W."/>
            <person name="Wang L."/>
        </authorList>
    </citation>
    <scope>NUCLEOTIDE SEQUENCE [LARGE SCALE GENOMIC DNA]</scope>
    <source>
        <strain evidence="2">cv. PW_Plant_1</strain>
    </source>
</reference>
<comment type="caution">
    <text evidence="1">The sequence shown here is derived from an EMBL/GenBank/DDBJ whole genome shotgun (WGS) entry which is preliminary data.</text>
</comment>
<accession>A0ACC2D4X5</accession>
<keyword evidence="2" id="KW-1185">Reference proteome</keyword>
<proteinExistence type="predicted"/>